<reference evidence="1 2" key="1">
    <citation type="submission" date="2012-06" db="EMBL/GenBank/DDBJ databases">
        <title>Complete sequence of Sulfurospirillum barnesii SES-3.</title>
        <authorList>
            <consortium name="US DOE Joint Genome Institute"/>
            <person name="Lucas S."/>
            <person name="Han J."/>
            <person name="Lapidus A."/>
            <person name="Cheng J.-F."/>
            <person name="Goodwin L."/>
            <person name="Pitluck S."/>
            <person name="Peters L."/>
            <person name="Ovchinnikova G."/>
            <person name="Lu M."/>
            <person name="Detter J.C."/>
            <person name="Han C."/>
            <person name="Tapia R."/>
            <person name="Land M."/>
            <person name="Hauser L."/>
            <person name="Kyrpides N."/>
            <person name="Ivanova N."/>
            <person name="Pagani I."/>
            <person name="Stolz J."/>
            <person name="Arkin A."/>
            <person name="Dehal P."/>
            <person name="Oremland R."/>
            <person name="Saltikov C."/>
            <person name="Basu P."/>
            <person name="Hollibaugh J."/>
            <person name="Newman D."/>
            <person name="Stolyar S."/>
            <person name="Hazen T."/>
            <person name="Woyke T."/>
        </authorList>
    </citation>
    <scope>NUCLEOTIDE SEQUENCE [LARGE SCALE GENOMIC DNA]</scope>
    <source>
        <strain evidence="2">ATCC 700032 / DSM 10660 / SES-3</strain>
    </source>
</reference>
<dbReference type="EMBL" id="CP003333">
    <property type="protein sequence ID" value="AFL67361.1"/>
    <property type="molecule type" value="Genomic_DNA"/>
</dbReference>
<dbReference type="Proteomes" id="UP000006176">
    <property type="component" value="Chromosome"/>
</dbReference>
<dbReference type="PATRIC" id="fig|760154.4.peg.28"/>
<gene>
    <name evidence="1" type="ordered locus">Sulba_0028</name>
</gene>
<evidence type="ECO:0000313" key="2">
    <source>
        <dbReference type="Proteomes" id="UP000006176"/>
    </source>
</evidence>
<sequence>MIKVDNSAKRRIFTESKTQKVLSLKAQIEKKIETLEANRTYNYDKALCKFEKELNSKNLSVFKFKNAIELKIDELLQPQQQLSESFKRELQKLKKSLYLILVGDISQIRFFIKQLRDNGSLLIHLYCDETNHPKSNDYKKFQEIFEDLYKKELSNHSIKKSFFEMFEDINVCPYCNRNFINPIYKKTKIGCDNETQSPDIEHFFPKSMYPFLSLSISNLLPSCSFCNKIKSNVDTFNNCKSPYEIDNKIDFLFEFNQDAQDINKRNVTVKTKLNNSEILHLENLYNEVHLHYINDIYFDVFSHPEKYLNELSSTLKADESEQRKWYKSFFRNYADEADFNKHPLSKLTKDLFNHLNSVKQT</sequence>
<dbReference type="eggNOG" id="COG1403">
    <property type="taxonomic scope" value="Bacteria"/>
</dbReference>
<organism evidence="1 2">
    <name type="scientific">Sulfurospirillum barnesii (strain ATCC 700032 / DSM 10660 / SES-3)</name>
    <dbReference type="NCBI Taxonomy" id="760154"/>
    <lineage>
        <taxon>Bacteria</taxon>
        <taxon>Pseudomonadati</taxon>
        <taxon>Campylobacterota</taxon>
        <taxon>Epsilonproteobacteria</taxon>
        <taxon>Campylobacterales</taxon>
        <taxon>Sulfurospirillaceae</taxon>
        <taxon>Sulfurospirillum</taxon>
    </lineage>
</organism>
<dbReference type="AlphaFoldDB" id="I3XTT7"/>
<dbReference type="OrthoDB" id="9816185at2"/>
<dbReference type="Gene3D" id="1.10.30.50">
    <property type="match status" value="1"/>
</dbReference>
<name>I3XTT7_SULBS</name>
<dbReference type="KEGG" id="sba:Sulba_0028"/>
<accession>I3XTT7</accession>
<dbReference type="STRING" id="760154.Sulba_0028"/>
<dbReference type="HOGENOM" id="CLU_051468_0_0_7"/>
<evidence type="ECO:0000313" key="1">
    <source>
        <dbReference type="EMBL" id="AFL67361.1"/>
    </source>
</evidence>
<keyword evidence="2" id="KW-1185">Reference proteome</keyword>
<evidence type="ECO:0008006" key="3">
    <source>
        <dbReference type="Google" id="ProtNLM"/>
    </source>
</evidence>
<proteinExistence type="predicted"/>
<protein>
    <recommendedName>
        <fullName evidence="3">HNH nuclease domain-containing protein</fullName>
    </recommendedName>
</protein>
<dbReference type="RefSeq" id="WP_014768248.1">
    <property type="nucleotide sequence ID" value="NC_018002.1"/>
</dbReference>